<comment type="caution">
    <text evidence="1">The sequence shown here is derived from an EMBL/GenBank/DDBJ whole genome shotgun (WGS) entry which is preliminary data.</text>
</comment>
<organism evidence="1 2">
    <name type="scientific">Zalerion maritima</name>
    <dbReference type="NCBI Taxonomy" id="339359"/>
    <lineage>
        <taxon>Eukaryota</taxon>
        <taxon>Fungi</taxon>
        <taxon>Dikarya</taxon>
        <taxon>Ascomycota</taxon>
        <taxon>Pezizomycotina</taxon>
        <taxon>Sordariomycetes</taxon>
        <taxon>Lulworthiomycetidae</taxon>
        <taxon>Lulworthiales</taxon>
        <taxon>Lulworthiaceae</taxon>
        <taxon>Zalerion</taxon>
    </lineage>
</organism>
<dbReference type="Proteomes" id="UP001201980">
    <property type="component" value="Unassembled WGS sequence"/>
</dbReference>
<evidence type="ECO:0000313" key="1">
    <source>
        <dbReference type="EMBL" id="KAJ2896516.1"/>
    </source>
</evidence>
<sequence length="223" mass="25251">MAKNKNRLALAVYSCPEQPGTFNYALIECPKNISEFQQGSPMKKWQIRNFNMQQTYPGYAPPPPAWGFEAYPSVYIQQEANLLVLVVIGKVQRFSQELEQTMREVQIPPPQQQGYSNQQYGYQQQQQNPNFNSITWTESAVQSLHQRGMATDVPPWFDVDSKARQFVNEESAKGRWNGGFAHQGRVSGVPVLDLVDGGKKDQRLVTKDDGITCGCGVLDRMLF</sequence>
<proteinExistence type="predicted"/>
<evidence type="ECO:0000313" key="2">
    <source>
        <dbReference type="Proteomes" id="UP001201980"/>
    </source>
</evidence>
<protein>
    <submittedName>
        <fullName evidence="1">Uncharacterized protein</fullName>
    </submittedName>
</protein>
<dbReference type="EMBL" id="JAKWBI020000328">
    <property type="protein sequence ID" value="KAJ2896516.1"/>
    <property type="molecule type" value="Genomic_DNA"/>
</dbReference>
<dbReference type="AlphaFoldDB" id="A0AAD5RKD9"/>
<keyword evidence="2" id="KW-1185">Reference proteome</keyword>
<name>A0AAD5RKD9_9PEZI</name>
<gene>
    <name evidence="1" type="ORF">MKZ38_005469</name>
</gene>
<dbReference type="Pfam" id="PF21858">
    <property type="entry name" value="DUF6914"/>
    <property type="match status" value="1"/>
</dbReference>
<accession>A0AAD5RKD9</accession>
<dbReference type="InterPro" id="IPR054208">
    <property type="entry name" value="DUF6914"/>
</dbReference>
<reference evidence="1" key="1">
    <citation type="submission" date="2022-07" db="EMBL/GenBank/DDBJ databases">
        <title>Draft genome sequence of Zalerion maritima ATCC 34329, a (micro)plastics degrading marine fungus.</title>
        <authorList>
            <person name="Paco A."/>
            <person name="Goncalves M.F.M."/>
            <person name="Rocha-Santos T.A.P."/>
            <person name="Alves A."/>
        </authorList>
    </citation>
    <scope>NUCLEOTIDE SEQUENCE</scope>
    <source>
        <strain evidence="1">ATCC 34329</strain>
    </source>
</reference>